<evidence type="ECO:0000313" key="4">
    <source>
        <dbReference type="Proteomes" id="UP000030106"/>
    </source>
</evidence>
<dbReference type="PANTHER" id="PTHR23028:SF131">
    <property type="entry name" value="BLR2367 PROTEIN"/>
    <property type="match status" value="1"/>
</dbReference>
<dbReference type="HOGENOM" id="CLU_005679_2_0_1"/>
<evidence type="ECO:0000313" key="3">
    <source>
        <dbReference type="EMBL" id="KGQ02406.1"/>
    </source>
</evidence>
<feature type="transmembrane region" description="Helical" evidence="1">
    <location>
        <begin position="84"/>
        <end position="103"/>
    </location>
</feature>
<reference evidence="3 4" key="1">
    <citation type="submission" date="2012-10" db="EMBL/GenBank/DDBJ databases">
        <title>Genome sequencing and analysis of entomopathogenic fungi Beauveria bassiana D1-5.</title>
        <authorList>
            <person name="Li Q."/>
            <person name="Wang L."/>
            <person name="Zhang Z."/>
            <person name="Wang Q."/>
            <person name="Ren J."/>
            <person name="Wang M."/>
            <person name="Xu W."/>
            <person name="Wang J."/>
            <person name="Lu Y."/>
            <person name="Du Q."/>
            <person name="Sun Z."/>
        </authorList>
    </citation>
    <scope>NUCLEOTIDE SEQUENCE [LARGE SCALE GENOMIC DNA]</scope>
    <source>
        <strain evidence="3 4">D1-5</strain>
    </source>
</reference>
<dbReference type="GO" id="GO:0016020">
    <property type="term" value="C:membrane"/>
    <property type="evidence" value="ECO:0007669"/>
    <property type="project" value="TreeGrafter"/>
</dbReference>
<feature type="transmembrane region" description="Helical" evidence="1">
    <location>
        <begin position="141"/>
        <end position="167"/>
    </location>
</feature>
<feature type="transmembrane region" description="Helical" evidence="1">
    <location>
        <begin position="43"/>
        <end position="63"/>
    </location>
</feature>
<feature type="domain" description="Acyltransferase 3" evidence="2">
    <location>
        <begin position="4"/>
        <end position="302"/>
    </location>
</feature>
<dbReference type="AlphaFoldDB" id="A0A0A2V3N4"/>
<keyword evidence="1" id="KW-0472">Membrane</keyword>
<protein>
    <submittedName>
        <fullName evidence="3">Exopolysaccharide production protein ExoZ</fullName>
    </submittedName>
</protein>
<dbReference type="InterPro" id="IPR050879">
    <property type="entry name" value="Acyltransferase_3"/>
</dbReference>
<feature type="transmembrane region" description="Helical" evidence="1">
    <location>
        <begin position="109"/>
        <end position="129"/>
    </location>
</feature>
<dbReference type="Pfam" id="PF01757">
    <property type="entry name" value="Acyl_transf_3"/>
    <property type="match status" value="1"/>
</dbReference>
<dbReference type="PANTHER" id="PTHR23028">
    <property type="entry name" value="ACETYLTRANSFERASE"/>
    <property type="match status" value="1"/>
</dbReference>
<dbReference type="Proteomes" id="UP000030106">
    <property type="component" value="Unassembled WGS sequence"/>
</dbReference>
<dbReference type="GO" id="GO:0000271">
    <property type="term" value="P:polysaccharide biosynthetic process"/>
    <property type="evidence" value="ECO:0007669"/>
    <property type="project" value="TreeGrafter"/>
</dbReference>
<organism evidence="3 4">
    <name type="scientific">Beauveria bassiana D1-5</name>
    <dbReference type="NCBI Taxonomy" id="1245745"/>
    <lineage>
        <taxon>Eukaryota</taxon>
        <taxon>Fungi</taxon>
        <taxon>Dikarya</taxon>
        <taxon>Ascomycota</taxon>
        <taxon>Pezizomycotina</taxon>
        <taxon>Sordariomycetes</taxon>
        <taxon>Hypocreomycetidae</taxon>
        <taxon>Hypocreales</taxon>
        <taxon>Cordycipitaceae</taxon>
        <taxon>Beauveria</taxon>
    </lineage>
</organism>
<evidence type="ECO:0000259" key="2">
    <source>
        <dbReference type="Pfam" id="PF01757"/>
    </source>
</evidence>
<dbReference type="GO" id="GO:0016747">
    <property type="term" value="F:acyltransferase activity, transferring groups other than amino-acyl groups"/>
    <property type="evidence" value="ECO:0007669"/>
    <property type="project" value="InterPro"/>
</dbReference>
<dbReference type="EMBL" id="ANFO01001579">
    <property type="protein sequence ID" value="KGQ02406.1"/>
    <property type="molecule type" value="Genomic_DNA"/>
</dbReference>
<gene>
    <name evidence="3" type="ORF">BBAD15_g12384</name>
</gene>
<proteinExistence type="predicted"/>
<comment type="caution">
    <text evidence="3">The sequence shown here is derived from an EMBL/GenBank/DDBJ whole genome shotgun (WGS) entry which is preliminary data.</text>
</comment>
<name>A0A0A2V3N4_BEABA</name>
<feature type="transmembrane region" description="Helical" evidence="1">
    <location>
        <begin position="179"/>
        <end position="195"/>
    </location>
</feature>
<evidence type="ECO:0000256" key="1">
    <source>
        <dbReference type="SAM" id="Phobius"/>
    </source>
</evidence>
<dbReference type="InterPro" id="IPR002656">
    <property type="entry name" value="Acyl_transf_3_dom"/>
</dbReference>
<keyword evidence="1" id="KW-0812">Transmembrane</keyword>
<accession>A0A0A2V3N4</accession>
<feature type="transmembrane region" description="Helical" evidence="1">
    <location>
        <begin position="228"/>
        <end position="247"/>
    </location>
</feature>
<sequence>MQYQSIQALRAIAALTVVVFHSHWASAWNSSQLLRLPLISDYGYIGVDLFFCISGFIICHVASSAPRFNPIRFLLKRVWRIAPLYWGILALILIWTLATNRYANEISALGMNGVIKSFLMFPMEAYPLLSPGWSLEHEVLFYLLAALVVPFFGTAGLAVTLFCLWGTGQRWTGWDYHLFSYAQLYFAAGILAYRLRHAPMRVTGVVCLASLAAGLLMLYGIVGLPGWLRHPLFATAFGALISFLAAAEQAGMKFPMPLLKLGDASYSLYLVHGPIFVELSVIGYRSGMPIEIWRWLSIAVSIGAALLARRYIELPAQELGRRLPGMSEARPASV</sequence>
<keyword evidence="1" id="KW-1133">Transmembrane helix</keyword>
<feature type="transmembrane region" description="Helical" evidence="1">
    <location>
        <begin position="202"/>
        <end position="222"/>
    </location>
</feature>